<keyword evidence="2" id="KW-1185">Reference proteome</keyword>
<protein>
    <submittedName>
        <fullName evidence="1">Uncharacterized protein</fullName>
    </submittedName>
</protein>
<dbReference type="EMBL" id="FOTR01000004">
    <property type="protein sequence ID" value="SFL79224.1"/>
    <property type="molecule type" value="Genomic_DNA"/>
</dbReference>
<sequence length="57" mass="6951">MHTHYKHNRKAATNHQYTRNVHHFHEFQPRNYQTEIAAQFDIPLHSTQKIAKNRKQT</sequence>
<dbReference type="Proteomes" id="UP000198565">
    <property type="component" value="Unassembled WGS sequence"/>
</dbReference>
<proteinExistence type="predicted"/>
<evidence type="ECO:0000313" key="2">
    <source>
        <dbReference type="Proteomes" id="UP000198565"/>
    </source>
</evidence>
<reference evidence="2" key="1">
    <citation type="submission" date="2016-10" db="EMBL/GenBank/DDBJ databases">
        <authorList>
            <person name="Varghese N."/>
            <person name="Submissions S."/>
        </authorList>
    </citation>
    <scope>NUCLEOTIDE SEQUENCE [LARGE SCALE GENOMIC DNA]</scope>
    <source>
        <strain evidence="2">CGMCC 1.4250</strain>
    </source>
</reference>
<dbReference type="AlphaFoldDB" id="A0A1I4KKE6"/>
<accession>A0A1I4KKE6</accession>
<dbReference type="RefSeq" id="WP_175495371.1">
    <property type="nucleotide sequence ID" value="NZ_FOTR01000004.1"/>
</dbReference>
<evidence type="ECO:0000313" key="1">
    <source>
        <dbReference type="EMBL" id="SFL79224.1"/>
    </source>
</evidence>
<gene>
    <name evidence="1" type="ORF">SAMN04487943_1048</name>
</gene>
<organism evidence="1 2">
    <name type="scientific">Gracilibacillus orientalis</name>
    <dbReference type="NCBI Taxonomy" id="334253"/>
    <lineage>
        <taxon>Bacteria</taxon>
        <taxon>Bacillati</taxon>
        <taxon>Bacillota</taxon>
        <taxon>Bacilli</taxon>
        <taxon>Bacillales</taxon>
        <taxon>Bacillaceae</taxon>
        <taxon>Gracilibacillus</taxon>
    </lineage>
</organism>
<name>A0A1I4KKE6_9BACI</name>